<sequence>MRPIISWLLAACLLAAGQVRANVKAVFAHFMVSNTGLYTVADWEDDISKAAAAHIDGFVLNMAAGEATTGPSLAHAFTAANNLGSSFKLLFSFDYAGNGLWDKQDVIAFITQYSSNPAYYRRGSQPLVSTFEGPAASDDWPSIKAATGCFFIPSWSSLGAAPAWAKGTADGLFSWAAWPNGPHRMTTFTDHSYLDALGGAPYMMGVSPWFYTNMPGYRKNWLWRGDSLWFDRWVHVMHLQPEYVQIISWNDYGESHHIGPLRDKAYVAFDGTHGRAPFNYVLNKPHDGWLTFLPFLVDMAKSNTTTFNQENVVAWYRETPGSACGTGGTTGNTASQLQQTYPPAVLAQDRVFYAALLGSPASVSVSIGGQSVAGTWDITPSGGVGLYRGSVPMDGRTGAVVVSITRSGSGVVQASGNPITTACTGGMTNWNPSVISGSPRSIAPATPLSLAGSVCTSGFGDPKYLDLCSFACRYGYCPSVCTCTSLGAAVEKPAALDVNGCPKAGMDSTYLGLCSFGCNYGYCPPSLCQVHAAGHVCTAPNPTAPPIPVCVSGMADGAYADLCRFSCYHGFCPPEICTCTQAGSVTGAPAPPPVTDMVGGPQAGAVDYGLCQWACRHGNCPSHLCTCSGSGCPGGGGIPGGMFFEFPSKLAVTQSLSGRLMGGLGFGWGGPVFDGSLDDAPVCRLSSSCTRQDQSLESRCGPHEVKLGWDKAGCEGGGSHYGRSICCAAWEAVTKCVWRGEESDGGCNGQCQPGEVQIWQSFWGNKADRCKRGTKAFCCQSIEYSLVTRGCHWKTCGVACNPIRETMVGGMSKRTGPRTWGEGLTCLPVANYCCPKDNLLSSCAWRGTAPDCGDAKCHDDEIAVDLDPFGNSTNRCRAGRKKIACCKVDAPPVTPQPPSPGGVCKPAFDWCAANPFECSLEDMDPEFGEDGAGAFAGAAAGLHVLAERGAGREVGKFVHGLNKMMANPYPSRGALITKTLAKSGSVAWWAGSSVCDYYDTGIAKFTATSAAVVPQALDTEHVIDLQVLHKFAQSCVTGILPGGAISKFANIPAAWFNDVFMKDGMLPAGLPRVSPTSPEIRNAMSRLFEAFGSSSNMFLLLLADKQMNQAKGKLVGFKNPMSLAVFNKALEDGAAGNRVAAMNAIDAIKATMRVFTYLQHPEVSAAFNAAADNIRAQMAIVASNTQGAADLAERWDEFFPVLLRAI</sequence>
<dbReference type="GO" id="GO:0051118">
    <property type="term" value="F:glucan endo-1,3-alpha-glucosidase activity"/>
    <property type="evidence" value="ECO:0007669"/>
    <property type="project" value="InterPro"/>
</dbReference>
<dbReference type="EMBL" id="MU854596">
    <property type="protein sequence ID" value="KAK4032565.1"/>
    <property type="molecule type" value="Genomic_DNA"/>
</dbReference>
<proteinExistence type="predicted"/>
<dbReference type="CDD" id="cd11577">
    <property type="entry name" value="GH71"/>
    <property type="match status" value="1"/>
</dbReference>
<keyword evidence="1" id="KW-0732">Signal</keyword>
<keyword evidence="3" id="KW-1185">Reference proteome</keyword>
<gene>
    <name evidence="2" type="ORF">C8A01DRAFT_41000</name>
</gene>
<evidence type="ECO:0000313" key="3">
    <source>
        <dbReference type="Proteomes" id="UP001303115"/>
    </source>
</evidence>
<feature type="non-terminal residue" evidence="2">
    <location>
        <position position="1206"/>
    </location>
</feature>
<evidence type="ECO:0000256" key="1">
    <source>
        <dbReference type="SAM" id="SignalP"/>
    </source>
</evidence>
<dbReference type="Gene3D" id="3.20.20.80">
    <property type="entry name" value="Glycosidases"/>
    <property type="match status" value="1"/>
</dbReference>
<dbReference type="InterPro" id="IPR005197">
    <property type="entry name" value="Glyco_hydro_71"/>
</dbReference>
<dbReference type="Proteomes" id="UP001303115">
    <property type="component" value="Unassembled WGS sequence"/>
</dbReference>
<comment type="caution">
    <text evidence="2">The sequence shown here is derived from an EMBL/GenBank/DDBJ whole genome shotgun (WGS) entry which is preliminary data.</text>
</comment>
<name>A0AAN6SMH3_9PEZI</name>
<feature type="chain" id="PRO_5042955885" evidence="1">
    <location>
        <begin position="22"/>
        <end position="1206"/>
    </location>
</feature>
<accession>A0AAN6SMH3</accession>
<evidence type="ECO:0000313" key="2">
    <source>
        <dbReference type="EMBL" id="KAK4032565.1"/>
    </source>
</evidence>
<reference evidence="3" key="1">
    <citation type="journal article" date="2023" name="Mol. Phylogenet. Evol.">
        <title>Genome-scale phylogeny and comparative genomics of the fungal order Sordariales.</title>
        <authorList>
            <person name="Hensen N."/>
            <person name="Bonometti L."/>
            <person name="Westerberg I."/>
            <person name="Brannstrom I.O."/>
            <person name="Guillou S."/>
            <person name="Cros-Aarteil S."/>
            <person name="Calhoun S."/>
            <person name="Haridas S."/>
            <person name="Kuo A."/>
            <person name="Mondo S."/>
            <person name="Pangilinan J."/>
            <person name="Riley R."/>
            <person name="LaButti K."/>
            <person name="Andreopoulos B."/>
            <person name="Lipzen A."/>
            <person name="Chen C."/>
            <person name="Yan M."/>
            <person name="Daum C."/>
            <person name="Ng V."/>
            <person name="Clum A."/>
            <person name="Steindorff A."/>
            <person name="Ohm R.A."/>
            <person name="Martin F."/>
            <person name="Silar P."/>
            <person name="Natvig D.O."/>
            <person name="Lalanne C."/>
            <person name="Gautier V."/>
            <person name="Ament-Velasquez S.L."/>
            <person name="Kruys A."/>
            <person name="Hutchinson M.I."/>
            <person name="Powell A.J."/>
            <person name="Barry K."/>
            <person name="Miller A.N."/>
            <person name="Grigoriev I.V."/>
            <person name="Debuchy R."/>
            <person name="Gladieux P."/>
            <person name="Hiltunen Thoren M."/>
            <person name="Johannesson H."/>
        </authorList>
    </citation>
    <scope>NUCLEOTIDE SEQUENCE [LARGE SCALE GENOMIC DNA]</scope>
    <source>
        <strain evidence="3">CBS 284.82</strain>
    </source>
</reference>
<dbReference type="Pfam" id="PF03659">
    <property type="entry name" value="Glyco_hydro_71"/>
    <property type="match status" value="1"/>
</dbReference>
<dbReference type="AlphaFoldDB" id="A0AAN6SMH3"/>
<protein>
    <submittedName>
        <fullName evidence="2">Mutanase</fullName>
    </submittedName>
</protein>
<organism evidence="2 3">
    <name type="scientific">Parachaetomium inaequale</name>
    <dbReference type="NCBI Taxonomy" id="2588326"/>
    <lineage>
        <taxon>Eukaryota</taxon>
        <taxon>Fungi</taxon>
        <taxon>Dikarya</taxon>
        <taxon>Ascomycota</taxon>
        <taxon>Pezizomycotina</taxon>
        <taxon>Sordariomycetes</taxon>
        <taxon>Sordariomycetidae</taxon>
        <taxon>Sordariales</taxon>
        <taxon>Chaetomiaceae</taxon>
        <taxon>Parachaetomium</taxon>
    </lineage>
</organism>
<feature type="signal peptide" evidence="1">
    <location>
        <begin position="1"/>
        <end position="21"/>
    </location>
</feature>